<proteinExistence type="inferred from homology"/>
<comment type="similarity">
    <text evidence="1">Belongs to the leucine-binding protein family.</text>
</comment>
<dbReference type="SUPFAM" id="SSF53822">
    <property type="entry name" value="Periplasmic binding protein-like I"/>
    <property type="match status" value="1"/>
</dbReference>
<dbReference type="InterPro" id="IPR022478">
    <property type="entry name" value="ABC_transptr_sub-bd_PQQ"/>
</dbReference>
<evidence type="ECO:0000256" key="1">
    <source>
        <dbReference type="ARBA" id="ARBA00010062"/>
    </source>
</evidence>
<feature type="chain" id="PRO_5026172179" evidence="3">
    <location>
        <begin position="28"/>
        <end position="394"/>
    </location>
</feature>
<gene>
    <name evidence="5" type="ORF">EKK97_18075</name>
</gene>
<feature type="domain" description="Leucine-binding protein" evidence="4">
    <location>
        <begin position="57"/>
        <end position="211"/>
    </location>
</feature>
<evidence type="ECO:0000259" key="4">
    <source>
        <dbReference type="Pfam" id="PF13458"/>
    </source>
</evidence>
<keyword evidence="6" id="KW-1185">Reference proteome</keyword>
<name>A0A6I6SR18_9GAMM</name>
<feature type="signal peptide" evidence="3">
    <location>
        <begin position="1"/>
        <end position="27"/>
    </location>
</feature>
<dbReference type="OrthoDB" id="5341635at2"/>
<dbReference type="InterPro" id="IPR028082">
    <property type="entry name" value="Peripla_BP_I"/>
</dbReference>
<dbReference type="InterPro" id="IPR051010">
    <property type="entry name" value="BCAA_transport"/>
</dbReference>
<organism evidence="5 6">
    <name type="scientific">Billgrantia tianxiuensis</name>
    <dbReference type="NCBI Taxonomy" id="2497861"/>
    <lineage>
        <taxon>Bacteria</taxon>
        <taxon>Pseudomonadati</taxon>
        <taxon>Pseudomonadota</taxon>
        <taxon>Gammaproteobacteria</taxon>
        <taxon>Oceanospirillales</taxon>
        <taxon>Halomonadaceae</taxon>
        <taxon>Billgrantia</taxon>
    </lineage>
</organism>
<dbReference type="Gene3D" id="3.40.50.2300">
    <property type="match status" value="2"/>
</dbReference>
<evidence type="ECO:0000313" key="5">
    <source>
        <dbReference type="EMBL" id="QHC51106.1"/>
    </source>
</evidence>
<dbReference type="RefSeq" id="WP_159554019.1">
    <property type="nucleotide sequence ID" value="NZ_CP035042.1"/>
</dbReference>
<dbReference type="CDD" id="cd06268">
    <property type="entry name" value="PBP1_ABC_transporter_LIVBP-like"/>
    <property type="match status" value="1"/>
</dbReference>
<dbReference type="KEGG" id="htx:EKK97_18075"/>
<dbReference type="PANTHER" id="PTHR30483">
    <property type="entry name" value="LEUCINE-SPECIFIC-BINDING PROTEIN"/>
    <property type="match status" value="1"/>
</dbReference>
<dbReference type="InterPro" id="IPR028081">
    <property type="entry name" value="Leu-bd"/>
</dbReference>
<dbReference type="AlphaFoldDB" id="A0A6I6SR18"/>
<dbReference type="EMBL" id="CP035042">
    <property type="protein sequence ID" value="QHC51106.1"/>
    <property type="molecule type" value="Genomic_DNA"/>
</dbReference>
<evidence type="ECO:0000256" key="3">
    <source>
        <dbReference type="SAM" id="SignalP"/>
    </source>
</evidence>
<dbReference type="NCBIfam" id="TIGR03863">
    <property type="entry name" value="PQQ_ABC_bind"/>
    <property type="match status" value="1"/>
</dbReference>
<evidence type="ECO:0000313" key="6">
    <source>
        <dbReference type="Proteomes" id="UP000464013"/>
    </source>
</evidence>
<reference evidence="5 6" key="1">
    <citation type="submission" date="2019-01" db="EMBL/GenBank/DDBJ databases">
        <title>Complete genome of a denitifying bacterium Halomons sp. BC-M4-5.</title>
        <authorList>
            <person name="Wang L."/>
            <person name="Shao Z."/>
        </authorList>
    </citation>
    <scope>NUCLEOTIDE SEQUENCE [LARGE SCALE GENOMIC DNA]</scope>
    <source>
        <strain evidence="5 6">BC-M4-5</strain>
    </source>
</reference>
<dbReference type="Proteomes" id="UP000464013">
    <property type="component" value="Chromosome"/>
</dbReference>
<evidence type="ECO:0000256" key="2">
    <source>
        <dbReference type="ARBA" id="ARBA00022729"/>
    </source>
</evidence>
<dbReference type="PANTHER" id="PTHR30483:SF6">
    <property type="entry name" value="PERIPLASMIC BINDING PROTEIN OF ABC TRANSPORTER FOR NATURAL AMINO ACIDS"/>
    <property type="match status" value="1"/>
</dbReference>
<protein>
    <submittedName>
        <fullName evidence="5">Branched-chain amino acid ABC transporter substrate-binding protein</fullName>
    </submittedName>
</protein>
<dbReference type="Pfam" id="PF13458">
    <property type="entry name" value="Peripla_BP_6"/>
    <property type="match status" value="1"/>
</dbReference>
<keyword evidence="2 3" id="KW-0732">Signal</keyword>
<sequence>MQTPTIMQRAASALLLSGALLAPLAQADELEVRLGYLQWQPDRGPALARLTPEPEDAGLQGARLAVGDNLSTGRFLGQHYQLESAMLDSEEALLEALTAMLDDGIELVVLNTPAATLRQAAEISSDRALLFNAGARDVALRLDDCSPYLLHTAPSHAMLTDALAQWLNLRRWRSVFLIHGQSDDDRAWADAFRRSAGKFGLNVVADKAWTFEADMRRNASSELPLFTQGPDYDVVVVADERNDFGDFVPFNTWLPRPVVGTQGMGPDAWHPAIEAWGAAQLQSRFARQAERPMTGTDYAAWAAIRAVGEAVTRTESDDMETLRAYLLDDDFELAAFKGRPLSFRDWNGQLRQPVPLAHPNGLVAMAPFEGFLHQRTELDTLGYDRPESRCRLRD</sequence>
<accession>A0A6I6SR18</accession>